<accession>A0ABY8PQ56</accession>
<dbReference type="RefSeq" id="WP_280998628.1">
    <property type="nucleotide sequence ID" value="NZ_CP069362.1"/>
</dbReference>
<dbReference type="Proteomes" id="UP001232493">
    <property type="component" value="Chromosome"/>
</dbReference>
<dbReference type="EMBL" id="CP069362">
    <property type="protein sequence ID" value="WGS64756.1"/>
    <property type="molecule type" value="Genomic_DNA"/>
</dbReference>
<keyword evidence="1" id="KW-0812">Transmembrane</keyword>
<dbReference type="InterPro" id="IPR032607">
    <property type="entry name" value="DUF4894"/>
</dbReference>
<name>A0ABY8PQ56_9BACT</name>
<sequence length="156" mass="18483">MSTSRTLLLLISMLYLFIIFYIGSQFFVTKSQRLRNYYATQQPICVVKFNSRYLLLSKDEIIFKISDVPIVGYPIINFKDYFIHKNEIAKLTLNQLNYISRIDFKQKILYVNIGYKILFNSWQDVVNHFKDVINKLEKYEPGNYYLLSGGSLISIY</sequence>
<protein>
    <submittedName>
        <fullName evidence="2">DUF4894 domain-containing protein</fullName>
    </submittedName>
</protein>
<dbReference type="Pfam" id="PF16235">
    <property type="entry name" value="DUF4894"/>
    <property type="match status" value="1"/>
</dbReference>
<keyword evidence="3" id="KW-1185">Reference proteome</keyword>
<organism evidence="2 3">
    <name type="scientific">Marinitoga aeolica</name>
    <dbReference type="NCBI Taxonomy" id="2809031"/>
    <lineage>
        <taxon>Bacteria</taxon>
        <taxon>Thermotogati</taxon>
        <taxon>Thermotogota</taxon>
        <taxon>Thermotogae</taxon>
        <taxon>Petrotogales</taxon>
        <taxon>Petrotogaceae</taxon>
        <taxon>Marinitoga</taxon>
    </lineage>
</organism>
<evidence type="ECO:0000313" key="3">
    <source>
        <dbReference type="Proteomes" id="UP001232493"/>
    </source>
</evidence>
<evidence type="ECO:0000313" key="2">
    <source>
        <dbReference type="EMBL" id="WGS64756.1"/>
    </source>
</evidence>
<gene>
    <name evidence="2" type="ORF">JRV97_10405</name>
</gene>
<feature type="transmembrane region" description="Helical" evidence="1">
    <location>
        <begin position="6"/>
        <end position="28"/>
    </location>
</feature>
<reference evidence="2 3" key="1">
    <citation type="submission" date="2021-02" db="EMBL/GenBank/DDBJ databases">
        <title>Characterization of Marinitoga sp. nov. str. BP5-C20A.</title>
        <authorList>
            <person name="Erauso G."/>
            <person name="Postec A."/>
        </authorList>
    </citation>
    <scope>NUCLEOTIDE SEQUENCE [LARGE SCALE GENOMIC DNA]</scope>
    <source>
        <strain evidence="2 3">BP5-C20A</strain>
    </source>
</reference>
<evidence type="ECO:0000256" key="1">
    <source>
        <dbReference type="SAM" id="Phobius"/>
    </source>
</evidence>
<keyword evidence="1" id="KW-0472">Membrane</keyword>
<proteinExistence type="predicted"/>
<keyword evidence="1" id="KW-1133">Transmembrane helix</keyword>